<dbReference type="AlphaFoldDB" id="F2U829"/>
<evidence type="ECO:0000256" key="4">
    <source>
        <dbReference type="ARBA" id="ARBA00025806"/>
    </source>
</evidence>
<dbReference type="PANTHER" id="PTHR12972:SF0">
    <property type="entry name" value="PROTEIN DOWNSTREAM NEIGHBOR OF SON"/>
    <property type="match status" value="1"/>
</dbReference>
<feature type="compositionally biased region" description="Low complexity" evidence="5">
    <location>
        <begin position="392"/>
        <end position="423"/>
    </location>
</feature>
<evidence type="ECO:0000256" key="5">
    <source>
        <dbReference type="SAM" id="MobiDB-lite"/>
    </source>
</evidence>
<evidence type="ECO:0000256" key="1">
    <source>
        <dbReference type="ARBA" id="ARBA00004123"/>
    </source>
</evidence>
<feature type="region of interest" description="Disordered" evidence="5">
    <location>
        <begin position="92"/>
        <end position="116"/>
    </location>
</feature>
<dbReference type="GeneID" id="16075338"/>
<dbReference type="KEGG" id="sre:PTSG_04665"/>
<feature type="region of interest" description="Disordered" evidence="5">
    <location>
        <begin position="133"/>
        <end position="162"/>
    </location>
</feature>
<feature type="region of interest" description="Disordered" evidence="5">
    <location>
        <begin position="256"/>
        <end position="472"/>
    </location>
</feature>
<name>F2U829_SALR5</name>
<evidence type="ECO:0000256" key="2">
    <source>
        <dbReference type="ARBA" id="ARBA00022473"/>
    </source>
</evidence>
<keyword evidence="3" id="KW-0539">Nucleus</keyword>
<feature type="compositionally biased region" description="Basic and acidic residues" evidence="5">
    <location>
        <begin position="256"/>
        <end position="268"/>
    </location>
</feature>
<feature type="region of interest" description="Disordered" evidence="5">
    <location>
        <begin position="1"/>
        <end position="66"/>
    </location>
</feature>
<dbReference type="PANTHER" id="PTHR12972">
    <property type="entry name" value="DOWNSTREAM NEIGHBOR OF SON"/>
    <property type="match status" value="1"/>
</dbReference>
<feature type="region of interest" description="Disordered" evidence="5">
    <location>
        <begin position="509"/>
        <end position="530"/>
    </location>
</feature>
<feature type="compositionally biased region" description="Acidic residues" evidence="5">
    <location>
        <begin position="47"/>
        <end position="58"/>
    </location>
</feature>
<dbReference type="EMBL" id="GL832964">
    <property type="protein sequence ID" value="EGD72934.1"/>
    <property type="molecule type" value="Genomic_DNA"/>
</dbReference>
<dbReference type="GO" id="GO:0005634">
    <property type="term" value="C:nucleus"/>
    <property type="evidence" value="ECO:0007669"/>
    <property type="project" value="UniProtKB-SubCell"/>
</dbReference>
<dbReference type="Proteomes" id="UP000007799">
    <property type="component" value="Unassembled WGS sequence"/>
</dbReference>
<dbReference type="OrthoDB" id="534063at2759"/>
<evidence type="ECO:0000313" key="6">
    <source>
        <dbReference type="EMBL" id="EGD72934.1"/>
    </source>
</evidence>
<reference evidence="6" key="1">
    <citation type="submission" date="2009-08" db="EMBL/GenBank/DDBJ databases">
        <title>Annotation of Salpingoeca rosetta.</title>
        <authorList>
            <consortium name="The Broad Institute Genome Sequencing Platform"/>
            <person name="Russ C."/>
            <person name="Cuomo C."/>
            <person name="Burger G."/>
            <person name="Gray M.W."/>
            <person name="Holland P.W.H."/>
            <person name="King N."/>
            <person name="Lang F.B.F."/>
            <person name="Roger A.J."/>
            <person name="Ruiz-Trillo I."/>
            <person name="Young S.K."/>
            <person name="Zeng Q."/>
            <person name="Gargeya S."/>
            <person name="Alvarado L."/>
            <person name="Berlin A."/>
            <person name="Chapman S.B."/>
            <person name="Chen Z."/>
            <person name="Freedman E."/>
            <person name="Gellesch M."/>
            <person name="Goldberg J."/>
            <person name="Griggs A."/>
            <person name="Gujja S."/>
            <person name="Heilman E."/>
            <person name="Heiman D."/>
            <person name="Howarth C."/>
            <person name="Mehta T."/>
            <person name="Neiman D."/>
            <person name="Pearson M."/>
            <person name="Roberts A."/>
            <person name="Saif S."/>
            <person name="Shea T."/>
            <person name="Shenoy N."/>
            <person name="Sisk P."/>
            <person name="Stolte C."/>
            <person name="Sykes S."/>
            <person name="White J."/>
            <person name="Yandava C."/>
            <person name="Haas B."/>
            <person name="Nusbaum C."/>
            <person name="Birren B."/>
        </authorList>
    </citation>
    <scope>NUCLEOTIDE SEQUENCE [LARGE SCALE GENOMIC DNA]</scope>
    <source>
        <strain evidence="6">ATCC 50818</strain>
    </source>
</reference>
<feature type="compositionally biased region" description="Basic residues" evidence="5">
    <location>
        <begin position="357"/>
        <end position="370"/>
    </location>
</feature>
<organism evidence="7">
    <name type="scientific">Salpingoeca rosetta (strain ATCC 50818 / BSB-021)</name>
    <dbReference type="NCBI Taxonomy" id="946362"/>
    <lineage>
        <taxon>Eukaryota</taxon>
        <taxon>Choanoflagellata</taxon>
        <taxon>Craspedida</taxon>
        <taxon>Salpingoecidae</taxon>
        <taxon>Salpingoeca</taxon>
    </lineage>
</organism>
<feature type="compositionally biased region" description="Basic and acidic residues" evidence="5">
    <location>
        <begin position="453"/>
        <end position="464"/>
    </location>
</feature>
<dbReference type="RefSeq" id="XP_004994756.1">
    <property type="nucleotide sequence ID" value="XM_004994699.1"/>
</dbReference>
<feature type="compositionally biased region" description="Polar residues" evidence="5">
    <location>
        <begin position="103"/>
        <end position="116"/>
    </location>
</feature>
<evidence type="ECO:0000313" key="7">
    <source>
        <dbReference type="Proteomes" id="UP000007799"/>
    </source>
</evidence>
<feature type="region of interest" description="Disordered" evidence="5">
    <location>
        <begin position="181"/>
        <end position="208"/>
    </location>
</feature>
<dbReference type="GO" id="GO:0033260">
    <property type="term" value="P:nuclear DNA replication"/>
    <property type="evidence" value="ECO:0007669"/>
    <property type="project" value="TreeGrafter"/>
</dbReference>
<dbReference type="InParanoid" id="F2U829"/>
<feature type="compositionally biased region" description="Low complexity" evidence="5">
    <location>
        <begin position="509"/>
        <end position="519"/>
    </location>
</feature>
<keyword evidence="7" id="KW-1185">Reference proteome</keyword>
<sequence>MTDRRTRRTVGGGGTGSAGGSSNPFKRSKPLAGPVRRVPSRGPSLSLDDDNLEADGGDDGNIAATFLGTQKPNAPAVVPQTHARNVFAVRATPSASSAVSTAQHANQPSAAHQSQPYTHTPLMATDTSAVSGAVSDTVGGVHNDESDDDDDDDYGDDDDDFVDEDHRLHHRRVLRRHRLRKNGADAEDSQCGKLDRGGGGGGLNEFDDDDFWNTQHALNDSRYTFIDEGDSDIMTPPGTQPLTANSQEHGLTLERSHTQPDRVEHEQKGFTSVDLATARRAKRSSTQQQQQHKQQQQQQQQQQQGNPCQRKSPPSAHTSVPQAVISAAQSGPLPSHPSSSAAPSPPSSSTASGPYTHIRHHLKPQRRKKQGREQPGQRQGVGSHGVADNRGPVPSTSPTSTATAMPTSTASATPMTATSAVSSLPASQHPPSIFDEVLGAGLKQPQARASARQRSDAAKPKEPARIVSSSTPPVDLSIKTKLSVSTMHSLRHACFPSQSQRVHALHRAVSPPRVAPASADATSSKPRGGDAVDIDDPALLVASALHFFSFPDIRINEGLIDPVFPKGVDQLSETGEMWEDAATSLWDSVTAGLCDYFYLLAPDFEFLLWQQPLRAVVTRTSRGFRRLLDNNGVKFRSAHDGSAEMQQAEEVESELEALQDVFKIRRRSSRALPSTASEIIVSGVDSISKLRPIITQLQFMNEATRRTREPPVLLSNTPFLNAHIKQVKCQYLGKVSREIDRVTIEEDVMEIEGPILPTMMHGLLAALSSTLQQFHVRATALQYAHLFNTGVEWDEKTAPYMCTRTSGMTIKPAFATAIYAKRAKAYRMHFTELHGFTATARAAATSQQAASQHTTLKTPASST</sequence>
<accession>F2U829</accession>
<feature type="compositionally biased region" description="Gly residues" evidence="5">
    <location>
        <begin position="10"/>
        <end position="19"/>
    </location>
</feature>
<gene>
    <name evidence="6" type="ORF">PTSG_04665</name>
</gene>
<keyword evidence="2" id="KW-0217">Developmental protein</keyword>
<feature type="compositionally biased region" description="Low complexity" evidence="5">
    <location>
        <begin position="330"/>
        <end position="354"/>
    </location>
</feature>
<proteinExistence type="inferred from homology"/>
<feature type="compositionally biased region" description="Acidic residues" evidence="5">
    <location>
        <begin position="145"/>
        <end position="162"/>
    </location>
</feature>
<protein>
    <submittedName>
        <fullName evidence="6">Uncharacterized protein</fullName>
    </submittedName>
</protein>
<comment type="similarity">
    <text evidence="4">Belongs to the DONSON family.</text>
</comment>
<feature type="compositionally biased region" description="Low complexity" evidence="5">
    <location>
        <begin position="287"/>
        <end position="304"/>
    </location>
</feature>
<dbReference type="InterPro" id="IPR024861">
    <property type="entry name" value="Donson"/>
</dbReference>
<dbReference type="STRING" id="946362.F2U829"/>
<feature type="compositionally biased region" description="Low complexity" evidence="5">
    <location>
        <begin position="92"/>
        <end position="102"/>
    </location>
</feature>
<comment type="subcellular location">
    <subcellularLocation>
        <location evidence="1">Nucleus</location>
    </subcellularLocation>
</comment>
<evidence type="ECO:0000256" key="3">
    <source>
        <dbReference type="ARBA" id="ARBA00023242"/>
    </source>
</evidence>